<comment type="caution">
    <text evidence="11">The sequence shown here is derived from an EMBL/GenBank/DDBJ whole genome shotgun (WGS) entry which is preliminary data.</text>
</comment>
<proteinExistence type="inferred from homology"/>
<evidence type="ECO:0000256" key="9">
    <source>
        <dbReference type="HAMAP-Rule" id="MF_00542"/>
    </source>
</evidence>
<dbReference type="GO" id="GO:0047761">
    <property type="term" value="F:butyrate kinase activity"/>
    <property type="evidence" value="ECO:0007669"/>
    <property type="project" value="UniProtKB-UniRule"/>
</dbReference>
<dbReference type="GO" id="GO:0006083">
    <property type="term" value="P:acetate metabolic process"/>
    <property type="evidence" value="ECO:0007669"/>
    <property type="project" value="TreeGrafter"/>
</dbReference>
<dbReference type="GO" id="GO:0005524">
    <property type="term" value="F:ATP binding"/>
    <property type="evidence" value="ECO:0007669"/>
    <property type="project" value="UniProtKB-KW"/>
</dbReference>
<dbReference type="InterPro" id="IPR043129">
    <property type="entry name" value="ATPase_NBD"/>
</dbReference>
<evidence type="ECO:0000256" key="3">
    <source>
        <dbReference type="ARBA" id="ARBA00022490"/>
    </source>
</evidence>
<evidence type="ECO:0000256" key="7">
    <source>
        <dbReference type="ARBA" id="ARBA00022840"/>
    </source>
</evidence>
<comment type="subcellular location">
    <subcellularLocation>
        <location evidence="1 9">Cytoplasm</location>
    </subcellularLocation>
</comment>
<name>A0A3N5BDZ2_9BACI</name>
<evidence type="ECO:0000256" key="4">
    <source>
        <dbReference type="ARBA" id="ARBA00022679"/>
    </source>
</evidence>
<dbReference type="PROSITE" id="PS01075">
    <property type="entry name" value="ACETATE_KINASE_1"/>
    <property type="match status" value="1"/>
</dbReference>
<evidence type="ECO:0000256" key="8">
    <source>
        <dbReference type="ARBA" id="ARBA00048596"/>
    </source>
</evidence>
<keyword evidence="3 9" id="KW-0963">Cytoplasm</keyword>
<evidence type="ECO:0000313" key="11">
    <source>
        <dbReference type="EMBL" id="RPF55683.1"/>
    </source>
</evidence>
<dbReference type="Proteomes" id="UP000276443">
    <property type="component" value="Unassembled WGS sequence"/>
</dbReference>
<keyword evidence="7 9" id="KW-0067">ATP-binding</keyword>
<dbReference type="InterPro" id="IPR011245">
    <property type="entry name" value="Butyrate_kin"/>
</dbReference>
<evidence type="ECO:0000256" key="2">
    <source>
        <dbReference type="ARBA" id="ARBA00008748"/>
    </source>
</evidence>
<protein>
    <recommendedName>
        <fullName evidence="9">Probable butyrate kinase</fullName>
        <shortName evidence="9">BK</shortName>
        <ecNumber evidence="9">2.7.2.7</ecNumber>
    </recommendedName>
    <alternativeName>
        <fullName evidence="9">Branched-chain carboxylic acid kinase</fullName>
    </alternativeName>
</protein>
<keyword evidence="6 9" id="KW-0418">Kinase</keyword>
<sequence>MSILFRMLIINPGSTSTKIAVFEDDKSIFERTIRHDVHELDEFPKLINQFPYRKDIILGVLDEEGINLSKFDSICARGGLLRPIEGGTYTINQAMIEDLKQGYNGEHASNLGGLIAYEIAQDLNISAYIVDPVVVDEMQDIARISGLEELPRKSIFHALNQKAVARKASEQLNKHYEDSRLIVCHMGGGITVGVHSFGKVIDVNNGLDGDGPFSPERAGTLPVGQLIDLCFSGQYTKDDLKKKVVGKGGLVDYLGTNDAIDVEQMMENDNSQAAKIYDAMAYQIAKEIGSQSVVINGQVDAIVLTGGLAYGKDFISKITKRVEWIADVLVFPGENEMEALAEGALRVLKQVEKPKEYEVFRKGL</sequence>
<comment type="catalytic activity">
    <reaction evidence="8 9">
        <text>butanoate + ATP = butanoyl phosphate + ADP</text>
        <dbReference type="Rhea" id="RHEA:13585"/>
        <dbReference type="ChEBI" id="CHEBI:17968"/>
        <dbReference type="ChEBI" id="CHEBI:30616"/>
        <dbReference type="ChEBI" id="CHEBI:58079"/>
        <dbReference type="ChEBI" id="CHEBI:456216"/>
        <dbReference type="EC" id="2.7.2.7"/>
    </reaction>
</comment>
<keyword evidence="12" id="KW-1185">Reference proteome</keyword>
<evidence type="ECO:0000256" key="6">
    <source>
        <dbReference type="ARBA" id="ARBA00022777"/>
    </source>
</evidence>
<keyword evidence="4 9" id="KW-0808">Transferase</keyword>
<dbReference type="PRINTS" id="PR00471">
    <property type="entry name" value="ACETATEKNASE"/>
</dbReference>
<dbReference type="HAMAP" id="MF_00542">
    <property type="entry name" value="Butyrate_kinase"/>
    <property type="match status" value="1"/>
</dbReference>
<dbReference type="PIRSF" id="PIRSF036458">
    <property type="entry name" value="Butyrate_kin"/>
    <property type="match status" value="1"/>
</dbReference>
<dbReference type="GO" id="GO:0005737">
    <property type="term" value="C:cytoplasm"/>
    <property type="evidence" value="ECO:0007669"/>
    <property type="project" value="UniProtKB-SubCell"/>
</dbReference>
<dbReference type="PANTHER" id="PTHR21060:SF3">
    <property type="entry name" value="BUTYRATE KINASE 2-RELATED"/>
    <property type="match status" value="1"/>
</dbReference>
<dbReference type="NCBIfam" id="TIGR02707">
    <property type="entry name" value="butyr_kinase"/>
    <property type="match status" value="1"/>
</dbReference>
<dbReference type="PANTHER" id="PTHR21060">
    <property type="entry name" value="ACETATE KINASE"/>
    <property type="match status" value="1"/>
</dbReference>
<dbReference type="NCBIfam" id="NF002834">
    <property type="entry name" value="PRK03011.1-5"/>
    <property type="match status" value="1"/>
</dbReference>
<dbReference type="InterPro" id="IPR000890">
    <property type="entry name" value="Aliphatic_acid_kin_short-chain"/>
</dbReference>
<organism evidence="11 12">
    <name type="scientific">Aquisalibacillus elongatus</name>
    <dbReference type="NCBI Taxonomy" id="485577"/>
    <lineage>
        <taxon>Bacteria</taxon>
        <taxon>Bacillati</taxon>
        <taxon>Bacillota</taxon>
        <taxon>Bacilli</taxon>
        <taxon>Bacillales</taxon>
        <taxon>Bacillaceae</taxon>
        <taxon>Aquisalibacillus</taxon>
    </lineage>
</organism>
<evidence type="ECO:0000313" key="12">
    <source>
        <dbReference type="Proteomes" id="UP000276443"/>
    </source>
</evidence>
<dbReference type="PROSITE" id="PS01076">
    <property type="entry name" value="ACETATE_KINASE_2"/>
    <property type="match status" value="1"/>
</dbReference>
<evidence type="ECO:0000256" key="10">
    <source>
        <dbReference type="RuleBase" id="RU003835"/>
    </source>
</evidence>
<reference evidence="11 12" key="1">
    <citation type="submission" date="2018-11" db="EMBL/GenBank/DDBJ databases">
        <title>Genomic Encyclopedia of Type Strains, Phase IV (KMG-IV): sequencing the most valuable type-strain genomes for metagenomic binning, comparative biology and taxonomic classification.</title>
        <authorList>
            <person name="Goeker M."/>
        </authorList>
    </citation>
    <scope>NUCLEOTIDE SEQUENCE [LARGE SCALE GENOMIC DNA]</scope>
    <source>
        <strain evidence="11 12">DSM 18090</strain>
    </source>
</reference>
<evidence type="ECO:0000256" key="1">
    <source>
        <dbReference type="ARBA" id="ARBA00004496"/>
    </source>
</evidence>
<keyword evidence="5 9" id="KW-0547">Nucleotide-binding</keyword>
<dbReference type="EC" id="2.7.2.7" evidence="9"/>
<dbReference type="InterPro" id="IPR023865">
    <property type="entry name" value="Aliphatic_acid_kinase_CS"/>
</dbReference>
<dbReference type="Pfam" id="PF00871">
    <property type="entry name" value="Acetate_kinase"/>
    <property type="match status" value="1"/>
</dbReference>
<dbReference type="AlphaFoldDB" id="A0A3N5BDZ2"/>
<dbReference type="SUPFAM" id="SSF53067">
    <property type="entry name" value="Actin-like ATPase domain"/>
    <property type="match status" value="2"/>
</dbReference>
<evidence type="ECO:0000256" key="5">
    <source>
        <dbReference type="ARBA" id="ARBA00022741"/>
    </source>
</evidence>
<accession>A0A3N5BDZ2</accession>
<gene>
    <name evidence="9" type="primary">buk</name>
    <name evidence="11" type="ORF">EDC24_0567</name>
</gene>
<dbReference type="GO" id="GO:0008776">
    <property type="term" value="F:acetate kinase activity"/>
    <property type="evidence" value="ECO:0007669"/>
    <property type="project" value="TreeGrafter"/>
</dbReference>
<dbReference type="Gene3D" id="3.30.420.40">
    <property type="match status" value="2"/>
</dbReference>
<dbReference type="EMBL" id="RKRF01000007">
    <property type="protein sequence ID" value="RPF55683.1"/>
    <property type="molecule type" value="Genomic_DNA"/>
</dbReference>
<comment type="similarity">
    <text evidence="2 9 10">Belongs to the acetokinase family.</text>
</comment>
<dbReference type="CDD" id="cd24011">
    <property type="entry name" value="ASKHA_NBD_BK"/>
    <property type="match status" value="1"/>
</dbReference>